<feature type="transmembrane region" description="Helical" evidence="6">
    <location>
        <begin position="248"/>
        <end position="270"/>
    </location>
</feature>
<accession>A0A2T3P5U5</accession>
<dbReference type="AlphaFoldDB" id="A0A2T3P5U5"/>
<dbReference type="Pfam" id="PF01943">
    <property type="entry name" value="Polysacc_synt"/>
    <property type="match status" value="1"/>
</dbReference>
<organism evidence="7 8">
    <name type="scientific">Photobacterium swingsii</name>
    <dbReference type="NCBI Taxonomy" id="680026"/>
    <lineage>
        <taxon>Bacteria</taxon>
        <taxon>Pseudomonadati</taxon>
        <taxon>Pseudomonadota</taxon>
        <taxon>Gammaproteobacteria</taxon>
        <taxon>Vibrionales</taxon>
        <taxon>Vibrionaceae</taxon>
        <taxon>Photobacterium</taxon>
    </lineage>
</organism>
<dbReference type="Proteomes" id="UP000240481">
    <property type="component" value="Unassembled WGS sequence"/>
</dbReference>
<feature type="transmembrane region" description="Helical" evidence="6">
    <location>
        <begin position="93"/>
        <end position="116"/>
    </location>
</feature>
<keyword evidence="3 6" id="KW-0812">Transmembrane</keyword>
<feature type="transmembrane region" description="Helical" evidence="6">
    <location>
        <begin position="438"/>
        <end position="456"/>
    </location>
</feature>
<proteinExistence type="predicted"/>
<evidence type="ECO:0000256" key="3">
    <source>
        <dbReference type="ARBA" id="ARBA00022692"/>
    </source>
</evidence>
<feature type="transmembrane region" description="Helical" evidence="6">
    <location>
        <begin position="282"/>
        <end position="308"/>
    </location>
</feature>
<protein>
    <submittedName>
        <fullName evidence="7">Lipopolysaccharide biosynthesis protein</fullName>
    </submittedName>
</protein>
<dbReference type="InterPro" id="IPR050833">
    <property type="entry name" value="Poly_Biosynth_Transport"/>
</dbReference>
<evidence type="ECO:0000256" key="6">
    <source>
        <dbReference type="SAM" id="Phobius"/>
    </source>
</evidence>
<evidence type="ECO:0000313" key="7">
    <source>
        <dbReference type="EMBL" id="PSW23920.1"/>
    </source>
</evidence>
<keyword evidence="5 6" id="KW-0472">Membrane</keyword>
<gene>
    <name evidence="7" type="ORF">C9I94_14595</name>
</gene>
<feature type="transmembrane region" description="Helical" evidence="6">
    <location>
        <begin position="154"/>
        <end position="172"/>
    </location>
</feature>
<evidence type="ECO:0000256" key="2">
    <source>
        <dbReference type="ARBA" id="ARBA00022475"/>
    </source>
</evidence>
<evidence type="ECO:0000256" key="4">
    <source>
        <dbReference type="ARBA" id="ARBA00022989"/>
    </source>
</evidence>
<dbReference type="GO" id="GO:0005886">
    <property type="term" value="C:plasma membrane"/>
    <property type="evidence" value="ECO:0007669"/>
    <property type="project" value="UniProtKB-SubCell"/>
</dbReference>
<dbReference type="PANTHER" id="PTHR30250">
    <property type="entry name" value="PST FAMILY PREDICTED COLANIC ACID TRANSPORTER"/>
    <property type="match status" value="1"/>
</dbReference>
<feature type="transmembrane region" description="Helical" evidence="6">
    <location>
        <begin position="217"/>
        <end position="236"/>
    </location>
</feature>
<feature type="transmembrane region" description="Helical" evidence="6">
    <location>
        <begin position="413"/>
        <end position="432"/>
    </location>
</feature>
<dbReference type="EMBL" id="PYLZ01000007">
    <property type="protein sequence ID" value="PSW23920.1"/>
    <property type="molecule type" value="Genomic_DNA"/>
</dbReference>
<feature type="transmembrane region" description="Helical" evidence="6">
    <location>
        <begin position="52"/>
        <end position="72"/>
    </location>
</feature>
<dbReference type="OrthoDB" id="9815248at2"/>
<feature type="transmembrane region" description="Helical" evidence="6">
    <location>
        <begin position="383"/>
        <end position="401"/>
    </location>
</feature>
<evidence type="ECO:0000256" key="1">
    <source>
        <dbReference type="ARBA" id="ARBA00004651"/>
    </source>
</evidence>
<feature type="transmembrane region" description="Helical" evidence="6">
    <location>
        <begin position="12"/>
        <end position="32"/>
    </location>
</feature>
<evidence type="ECO:0000256" key="5">
    <source>
        <dbReference type="ARBA" id="ARBA00023136"/>
    </source>
</evidence>
<keyword evidence="2" id="KW-1003">Cell membrane</keyword>
<dbReference type="PANTHER" id="PTHR30250:SF11">
    <property type="entry name" value="O-ANTIGEN TRANSPORTER-RELATED"/>
    <property type="match status" value="1"/>
</dbReference>
<evidence type="ECO:0000313" key="8">
    <source>
        <dbReference type="Proteomes" id="UP000240481"/>
    </source>
</evidence>
<dbReference type="STRING" id="680026.AB733_22920"/>
<dbReference type="InterPro" id="IPR002797">
    <property type="entry name" value="Polysacc_synth"/>
</dbReference>
<feature type="transmembrane region" description="Helical" evidence="6">
    <location>
        <begin position="357"/>
        <end position="377"/>
    </location>
</feature>
<reference evidence="7 8" key="1">
    <citation type="submission" date="2018-01" db="EMBL/GenBank/DDBJ databases">
        <title>Whole genome sequencing of Histamine producing bacteria.</title>
        <authorList>
            <person name="Butler K."/>
        </authorList>
    </citation>
    <scope>NUCLEOTIDE SEQUENCE [LARGE SCALE GENOMIC DNA]</scope>
    <source>
        <strain evidence="7 8">DSM 24669</strain>
    </source>
</reference>
<name>A0A2T3P5U5_9GAMM</name>
<keyword evidence="4 6" id="KW-1133">Transmembrane helix</keyword>
<feature type="transmembrane region" description="Helical" evidence="6">
    <location>
        <begin position="122"/>
        <end position="142"/>
    </location>
</feature>
<comment type="subcellular location">
    <subcellularLocation>
        <location evidence="1">Cell membrane</location>
        <topology evidence="1">Multi-pass membrane protein</topology>
    </subcellularLocation>
</comment>
<sequence length="469" mass="52373">MRLTQHQASAMNAPLTVLIYGIALITSKLVGLLLQPWVTQWLGTTEYGRLDVLITLITCLSLIVTFGIPDAICRFAHDSAIKRDELLSGALGLLLLICCGCSLLFMTNIATIQHWLPGSPPLLSLYCLLANLCLNAICTVPLTKLRLTHQPKQFVTALLLFSFSQAILIVFLAPRYGINGIMAAGLISQFIQLIYLSPHLPHPKLYHLKRLIRYGRAITLAGLLAFMTLGIERWAIADMLSLAELATYAIAMQWAMAASLLLEPFGLWWFPKRFSFINSSTGITHAALISISACQLSTLIAAGVITIGPVFLTYWLPNDFHASADILPILATMMMFKQASTYLNMGCYQQEDGRSVLLINVISAIVAVTIIFLILPIWGLSALLIGGVSTQWLRLVLFYTWSQRLLPLPYPKMRLLISYLFIALLLIAHYWGSFSIKCLIALMLMSSVLWPWRMALWQQTQVMRRSWLS</sequence>
<comment type="caution">
    <text evidence="7">The sequence shown here is derived from an EMBL/GenBank/DDBJ whole genome shotgun (WGS) entry which is preliminary data.</text>
</comment>
<feature type="transmembrane region" description="Helical" evidence="6">
    <location>
        <begin position="178"/>
        <end position="196"/>
    </location>
</feature>
<keyword evidence="8" id="KW-1185">Reference proteome</keyword>